<organism evidence="9 10">
    <name type="scientific">Cadophora malorum</name>
    <dbReference type="NCBI Taxonomy" id="108018"/>
    <lineage>
        <taxon>Eukaryota</taxon>
        <taxon>Fungi</taxon>
        <taxon>Dikarya</taxon>
        <taxon>Ascomycota</taxon>
        <taxon>Pezizomycotina</taxon>
        <taxon>Leotiomycetes</taxon>
        <taxon>Helotiales</taxon>
        <taxon>Ploettnerulaceae</taxon>
        <taxon>Cadophora</taxon>
    </lineage>
</organism>
<protein>
    <recommendedName>
        <fullName evidence="8">Major facilitator superfamily (MFS) profile domain-containing protein</fullName>
    </recommendedName>
</protein>
<dbReference type="GO" id="GO:0005886">
    <property type="term" value="C:plasma membrane"/>
    <property type="evidence" value="ECO:0007669"/>
    <property type="project" value="TreeGrafter"/>
</dbReference>
<evidence type="ECO:0000256" key="5">
    <source>
        <dbReference type="ARBA" id="ARBA00023136"/>
    </source>
</evidence>
<dbReference type="Proteomes" id="UP000664132">
    <property type="component" value="Unassembled WGS sequence"/>
</dbReference>
<proteinExistence type="inferred from homology"/>
<gene>
    <name evidence="9" type="ORF">IFR04_014225</name>
</gene>
<evidence type="ECO:0000256" key="6">
    <source>
        <dbReference type="SAM" id="MobiDB-lite"/>
    </source>
</evidence>
<feature type="region of interest" description="Disordered" evidence="6">
    <location>
        <begin position="546"/>
        <end position="566"/>
    </location>
</feature>
<feature type="transmembrane region" description="Helical" evidence="7">
    <location>
        <begin position="505"/>
        <end position="525"/>
    </location>
</feature>
<dbReference type="PANTHER" id="PTHR23501:SF102">
    <property type="entry name" value="DRUG TRANSPORTER, PUTATIVE (AFU_ORTHOLOGUE AFUA_3G08530)-RELATED"/>
    <property type="match status" value="1"/>
</dbReference>
<dbReference type="CDD" id="cd17502">
    <property type="entry name" value="MFS_Azr1_MDR_like"/>
    <property type="match status" value="1"/>
</dbReference>
<comment type="similarity">
    <text evidence="2">Belongs to the major facilitator superfamily. TCR/Tet family.</text>
</comment>
<dbReference type="Pfam" id="PF07690">
    <property type="entry name" value="MFS_1"/>
    <property type="match status" value="1"/>
</dbReference>
<dbReference type="SUPFAM" id="SSF103473">
    <property type="entry name" value="MFS general substrate transporter"/>
    <property type="match status" value="2"/>
</dbReference>
<evidence type="ECO:0000313" key="9">
    <source>
        <dbReference type="EMBL" id="KAG4412626.1"/>
    </source>
</evidence>
<evidence type="ECO:0000259" key="8">
    <source>
        <dbReference type="PROSITE" id="PS50850"/>
    </source>
</evidence>
<feature type="transmembrane region" description="Helical" evidence="7">
    <location>
        <begin position="38"/>
        <end position="62"/>
    </location>
</feature>
<evidence type="ECO:0000256" key="2">
    <source>
        <dbReference type="ARBA" id="ARBA00007520"/>
    </source>
</evidence>
<evidence type="ECO:0000256" key="4">
    <source>
        <dbReference type="ARBA" id="ARBA00022989"/>
    </source>
</evidence>
<dbReference type="AlphaFoldDB" id="A0A8H7T5I1"/>
<feature type="transmembrane region" description="Helical" evidence="7">
    <location>
        <begin position="364"/>
        <end position="384"/>
    </location>
</feature>
<feature type="transmembrane region" description="Helical" evidence="7">
    <location>
        <begin position="193"/>
        <end position="211"/>
    </location>
</feature>
<keyword evidence="3 7" id="KW-0812">Transmembrane</keyword>
<feature type="transmembrane region" description="Helical" evidence="7">
    <location>
        <begin position="257"/>
        <end position="279"/>
    </location>
</feature>
<name>A0A8H7T5I1_9HELO</name>
<evidence type="ECO:0000256" key="1">
    <source>
        <dbReference type="ARBA" id="ARBA00004141"/>
    </source>
</evidence>
<feature type="transmembrane region" description="Helical" evidence="7">
    <location>
        <begin position="300"/>
        <end position="324"/>
    </location>
</feature>
<feature type="transmembrane region" description="Helical" evidence="7">
    <location>
        <begin position="105"/>
        <end position="131"/>
    </location>
</feature>
<feature type="domain" description="Major facilitator superfamily (MFS) profile" evidence="8">
    <location>
        <begin position="40"/>
        <end position="493"/>
    </location>
</feature>
<dbReference type="InterPro" id="IPR011701">
    <property type="entry name" value="MFS"/>
</dbReference>
<sequence>MGSDDVVIQDAIISDAVNEEPQVTMTEIAPPRKRFETILLMSALSVANLLVALDTTIATTALPAITSSLHSAAGYAWVGSAYSLATAVTVPVWAKVSDIFGRKPLLLLAISIFFLGSLLCGIARTMVWLILARALQGVGGGGISILVSICISDSFSMRERPVYFGIIGMTWACASAIGPLLGGVLTTKASWKWCFYINLPPTALSGIIVLLKLHVHTPKTQFRDGIKRIDWIGSTLMISGAVLFLLGLQMAGIDYPWTSPIILSFLIIGILLAVSFFLWEWRFADYPLMPLRVLNNRTSTSALGVCCFHAVCLIGGAYFLPLYLQGVLGASPLMSGIYLIPFTISLSVSNVCTGLAIRRTGKYLLFMRLGAIIMTLGFGLFISLPQHYHWAKIITFQIAAGMGIGPNFQCPVLAVQASSKQGDHATAASTFNFLNNLSASVTMVISTAIFQNSMQNQQKSLVEKLGTEMAALLTGQNAAANLEAIELLPTAERAVAHAALLKAMLGMWIMYTCLAGISIACSFCAKGKVLEKEHTITETGIEAEELKREKEQERRKAKKEAAREKF</sequence>
<dbReference type="GO" id="GO:0022857">
    <property type="term" value="F:transmembrane transporter activity"/>
    <property type="evidence" value="ECO:0007669"/>
    <property type="project" value="InterPro"/>
</dbReference>
<dbReference type="PANTHER" id="PTHR23501">
    <property type="entry name" value="MAJOR FACILITATOR SUPERFAMILY"/>
    <property type="match status" value="1"/>
</dbReference>
<feature type="transmembrane region" description="Helical" evidence="7">
    <location>
        <begin position="137"/>
        <end position="155"/>
    </location>
</feature>
<dbReference type="Gene3D" id="1.20.1250.20">
    <property type="entry name" value="MFS general substrate transporter like domains"/>
    <property type="match status" value="1"/>
</dbReference>
<dbReference type="InterPro" id="IPR036259">
    <property type="entry name" value="MFS_trans_sf"/>
</dbReference>
<dbReference type="Gene3D" id="1.20.1720.10">
    <property type="entry name" value="Multidrug resistance protein D"/>
    <property type="match status" value="1"/>
</dbReference>
<dbReference type="OrthoDB" id="10021397at2759"/>
<dbReference type="PROSITE" id="PS50850">
    <property type="entry name" value="MFS"/>
    <property type="match status" value="1"/>
</dbReference>
<dbReference type="EMBL" id="JAFJYH010000364">
    <property type="protein sequence ID" value="KAG4412626.1"/>
    <property type="molecule type" value="Genomic_DNA"/>
</dbReference>
<feature type="transmembrane region" description="Helical" evidence="7">
    <location>
        <begin position="162"/>
        <end position="181"/>
    </location>
</feature>
<feature type="transmembrane region" description="Helical" evidence="7">
    <location>
        <begin position="336"/>
        <end position="357"/>
    </location>
</feature>
<reference evidence="9" key="1">
    <citation type="submission" date="2021-02" db="EMBL/GenBank/DDBJ databases">
        <title>Genome sequence Cadophora malorum strain M34.</title>
        <authorList>
            <person name="Stefanovic E."/>
            <person name="Vu D."/>
            <person name="Scully C."/>
            <person name="Dijksterhuis J."/>
            <person name="Roader J."/>
            <person name="Houbraken J."/>
        </authorList>
    </citation>
    <scope>NUCLEOTIDE SEQUENCE</scope>
    <source>
        <strain evidence="9">M34</strain>
    </source>
</reference>
<evidence type="ECO:0000313" key="10">
    <source>
        <dbReference type="Proteomes" id="UP000664132"/>
    </source>
</evidence>
<keyword evidence="10" id="KW-1185">Reference proteome</keyword>
<keyword evidence="4 7" id="KW-1133">Transmembrane helix</keyword>
<comment type="caution">
    <text evidence="9">The sequence shown here is derived from an EMBL/GenBank/DDBJ whole genome shotgun (WGS) entry which is preliminary data.</text>
</comment>
<keyword evidence="5 7" id="KW-0472">Membrane</keyword>
<evidence type="ECO:0000256" key="3">
    <source>
        <dbReference type="ARBA" id="ARBA00022692"/>
    </source>
</evidence>
<comment type="subcellular location">
    <subcellularLocation>
        <location evidence="1">Membrane</location>
        <topology evidence="1">Multi-pass membrane protein</topology>
    </subcellularLocation>
</comment>
<evidence type="ECO:0000256" key="7">
    <source>
        <dbReference type="SAM" id="Phobius"/>
    </source>
</evidence>
<feature type="transmembrane region" description="Helical" evidence="7">
    <location>
        <begin position="74"/>
        <end position="93"/>
    </location>
</feature>
<accession>A0A8H7T5I1</accession>
<dbReference type="PRINTS" id="PR01036">
    <property type="entry name" value="TCRTETB"/>
</dbReference>
<dbReference type="InterPro" id="IPR020846">
    <property type="entry name" value="MFS_dom"/>
</dbReference>
<feature type="transmembrane region" description="Helical" evidence="7">
    <location>
        <begin position="231"/>
        <end position="251"/>
    </location>
</feature>